<gene>
    <name evidence="2" type="ORF">LX87_02040</name>
</gene>
<dbReference type="RefSeq" id="WP_111628088.1">
    <property type="nucleotide sequence ID" value="NZ_QLMC01000002.1"/>
</dbReference>
<dbReference type="OrthoDB" id="634553at2"/>
<dbReference type="Proteomes" id="UP000248790">
    <property type="component" value="Unassembled WGS sequence"/>
</dbReference>
<evidence type="ECO:0000256" key="1">
    <source>
        <dbReference type="SAM" id="Phobius"/>
    </source>
</evidence>
<keyword evidence="1" id="KW-1133">Transmembrane helix</keyword>
<feature type="transmembrane region" description="Helical" evidence="1">
    <location>
        <begin position="7"/>
        <end position="26"/>
    </location>
</feature>
<dbReference type="PROSITE" id="PS51257">
    <property type="entry name" value="PROKAR_LIPOPROTEIN"/>
    <property type="match status" value="1"/>
</dbReference>
<sequence length="350" mass="40428">MKQESWSILRINGFISFASLFLLLFFSCEKPAPKHLTPAFYSWQTTYQPASSDLQLLRQLHIQKLYVRYFDVDWDPATQSPLPKAVVRFAHKPAGLTVVPVVFITNQTLLRCPTSAVPVLAENIFRKISQLSQQNDIIFQELQLDCDWTARSRDRYFQLLREVKNRFRGTVSATIRLHQIKYADQTGIPPVDRGMLMVYNMADWKRPETRNSIFDLAVAGRYLDQLEHYSLPLDVVFPLFRWTVVYRNNRFLTLLNNVDQTTLAAFPALQPKDENRFVAVRDTTALGLSIRRGDVFRTEACQPDDLMSAKELVLSKISNQKLTFALYHLDSTVLSPYSHAFLQSLYRPSP</sequence>
<proteinExistence type="predicted"/>
<name>A0A327X1T7_LARAB</name>
<evidence type="ECO:0000313" key="2">
    <source>
        <dbReference type="EMBL" id="RAK00338.1"/>
    </source>
</evidence>
<accession>A0A327X1T7</accession>
<reference evidence="2 3" key="1">
    <citation type="submission" date="2018-06" db="EMBL/GenBank/DDBJ databases">
        <title>Genomic Encyclopedia of Archaeal and Bacterial Type Strains, Phase II (KMG-II): from individual species to whole genera.</title>
        <authorList>
            <person name="Goeker M."/>
        </authorList>
    </citation>
    <scope>NUCLEOTIDE SEQUENCE [LARGE SCALE GENOMIC DNA]</scope>
    <source>
        <strain evidence="2 3">DSM 21851</strain>
    </source>
</reference>
<keyword evidence="1" id="KW-0472">Membrane</keyword>
<keyword evidence="1" id="KW-0812">Transmembrane</keyword>
<comment type="caution">
    <text evidence="2">The sequence shown here is derived from an EMBL/GenBank/DDBJ whole genome shotgun (WGS) entry which is preliminary data.</text>
</comment>
<dbReference type="EMBL" id="QLMC01000002">
    <property type="protein sequence ID" value="RAK00338.1"/>
    <property type="molecule type" value="Genomic_DNA"/>
</dbReference>
<keyword evidence="3" id="KW-1185">Reference proteome</keyword>
<protein>
    <recommendedName>
        <fullName evidence="4">Lipoprotein</fullName>
    </recommendedName>
</protein>
<evidence type="ECO:0008006" key="4">
    <source>
        <dbReference type="Google" id="ProtNLM"/>
    </source>
</evidence>
<evidence type="ECO:0000313" key="3">
    <source>
        <dbReference type="Proteomes" id="UP000248790"/>
    </source>
</evidence>
<organism evidence="2 3">
    <name type="scientific">Larkinella arboricola</name>
    <dbReference type="NCBI Taxonomy" id="643671"/>
    <lineage>
        <taxon>Bacteria</taxon>
        <taxon>Pseudomonadati</taxon>
        <taxon>Bacteroidota</taxon>
        <taxon>Cytophagia</taxon>
        <taxon>Cytophagales</taxon>
        <taxon>Spirosomataceae</taxon>
        <taxon>Larkinella</taxon>
    </lineage>
</organism>
<dbReference type="AlphaFoldDB" id="A0A327X1T7"/>